<evidence type="ECO:0000313" key="2">
    <source>
        <dbReference type="Proteomes" id="UP000822688"/>
    </source>
</evidence>
<gene>
    <name evidence="1" type="ORF">KC19_VG054600</name>
</gene>
<name>A0A8T0HM76_CERPU</name>
<dbReference type="AlphaFoldDB" id="A0A8T0HM76"/>
<keyword evidence="2" id="KW-1185">Reference proteome</keyword>
<dbReference type="EMBL" id="CM026426">
    <property type="protein sequence ID" value="KAG0571929.1"/>
    <property type="molecule type" value="Genomic_DNA"/>
</dbReference>
<sequence>MYMQTKWGDCLATQEQFGKELEALGSVVAAEEQSYNLWTICWETARKVTAIVESLQTLDRVLTTWVGRFDEVMNALYHYMHRDDLSEVKALQLASIKCRCPDLNCDFPFTIDARHRHL</sequence>
<dbReference type="Proteomes" id="UP000822688">
    <property type="component" value="Chromosome V"/>
</dbReference>
<comment type="caution">
    <text evidence="1">The sequence shown here is derived from an EMBL/GenBank/DDBJ whole genome shotgun (WGS) entry which is preliminary data.</text>
</comment>
<organism evidence="1 2">
    <name type="scientific">Ceratodon purpureus</name>
    <name type="common">Fire moss</name>
    <name type="synonym">Dicranum purpureum</name>
    <dbReference type="NCBI Taxonomy" id="3225"/>
    <lineage>
        <taxon>Eukaryota</taxon>
        <taxon>Viridiplantae</taxon>
        <taxon>Streptophyta</taxon>
        <taxon>Embryophyta</taxon>
        <taxon>Bryophyta</taxon>
        <taxon>Bryophytina</taxon>
        <taxon>Bryopsida</taxon>
        <taxon>Dicranidae</taxon>
        <taxon>Pseudoditrichales</taxon>
        <taxon>Ditrichaceae</taxon>
        <taxon>Ceratodon</taxon>
    </lineage>
</organism>
<accession>A0A8T0HM76</accession>
<reference evidence="1" key="1">
    <citation type="submission" date="2020-06" db="EMBL/GenBank/DDBJ databases">
        <title>WGS assembly of Ceratodon purpureus strain R40.</title>
        <authorList>
            <person name="Carey S.B."/>
            <person name="Jenkins J."/>
            <person name="Shu S."/>
            <person name="Lovell J.T."/>
            <person name="Sreedasyam A."/>
            <person name="Maumus F."/>
            <person name="Tiley G.P."/>
            <person name="Fernandez-Pozo N."/>
            <person name="Barry K."/>
            <person name="Chen C."/>
            <person name="Wang M."/>
            <person name="Lipzen A."/>
            <person name="Daum C."/>
            <person name="Saski C.A."/>
            <person name="Payton A.C."/>
            <person name="Mcbreen J.C."/>
            <person name="Conrad R.E."/>
            <person name="Kollar L.M."/>
            <person name="Olsson S."/>
            <person name="Huttunen S."/>
            <person name="Landis J.B."/>
            <person name="Wickett N.J."/>
            <person name="Johnson M.G."/>
            <person name="Rensing S.A."/>
            <person name="Grimwood J."/>
            <person name="Schmutz J."/>
            <person name="Mcdaniel S.F."/>
        </authorList>
    </citation>
    <scope>NUCLEOTIDE SEQUENCE</scope>
    <source>
        <strain evidence="1">R40</strain>
    </source>
</reference>
<proteinExistence type="predicted"/>
<evidence type="ECO:0000313" key="1">
    <source>
        <dbReference type="EMBL" id="KAG0571929.1"/>
    </source>
</evidence>
<protein>
    <submittedName>
        <fullName evidence="1">Uncharacterized protein</fullName>
    </submittedName>
</protein>